<evidence type="ECO:0000256" key="1">
    <source>
        <dbReference type="ARBA" id="ARBA00022723"/>
    </source>
</evidence>
<dbReference type="FunFam" id="1.10.1170.10:FF:000002">
    <property type="entry name" value="Baculoviral IAP repeat containing 7"/>
    <property type="match status" value="1"/>
</dbReference>
<feature type="region of interest" description="Disordered" evidence="5">
    <location>
        <begin position="1"/>
        <end position="48"/>
    </location>
</feature>
<evidence type="ECO:0000313" key="7">
    <source>
        <dbReference type="EMBL" id="CBJ26032.1"/>
    </source>
</evidence>
<evidence type="ECO:0000313" key="8">
    <source>
        <dbReference type="Proteomes" id="UP000002630"/>
    </source>
</evidence>
<dbReference type="InterPro" id="IPR013083">
    <property type="entry name" value="Znf_RING/FYVE/PHD"/>
</dbReference>
<dbReference type="SUPFAM" id="SSF57850">
    <property type="entry name" value="RING/U-box"/>
    <property type="match status" value="1"/>
</dbReference>
<dbReference type="OrthoDB" id="1711136at2759"/>
<gene>
    <name evidence="7" type="ORF">Esi_0018_0116</name>
</gene>
<evidence type="ECO:0000259" key="6">
    <source>
        <dbReference type="PROSITE" id="PS50089"/>
    </source>
</evidence>
<keyword evidence="8" id="KW-1185">Reference proteome</keyword>
<proteinExistence type="predicted"/>
<dbReference type="InterPro" id="IPR001841">
    <property type="entry name" value="Znf_RING"/>
</dbReference>
<name>D7FNM1_ECTSI</name>
<dbReference type="Pfam" id="PF13920">
    <property type="entry name" value="zf-C3HC4_3"/>
    <property type="match status" value="1"/>
</dbReference>
<dbReference type="Proteomes" id="UP000002630">
    <property type="component" value="Linkage Group LG02"/>
</dbReference>
<evidence type="ECO:0000256" key="4">
    <source>
        <dbReference type="PROSITE-ProRule" id="PRU00175"/>
    </source>
</evidence>
<keyword evidence="2 4" id="KW-0863">Zinc-finger</keyword>
<protein>
    <recommendedName>
        <fullName evidence="6">RING-type domain-containing protein</fullName>
    </recommendedName>
</protein>
<dbReference type="eggNOG" id="KOG4265">
    <property type="taxonomic scope" value="Eukaryota"/>
</dbReference>
<accession>D7FNM1</accession>
<dbReference type="Gene3D" id="3.30.40.10">
    <property type="entry name" value="Zinc/RING finger domain, C3HC4 (zinc finger)"/>
    <property type="match status" value="1"/>
</dbReference>
<dbReference type="EMBL" id="FN648291">
    <property type="protein sequence ID" value="CBJ26032.1"/>
    <property type="molecule type" value="Genomic_DNA"/>
</dbReference>
<dbReference type="GO" id="GO:0008270">
    <property type="term" value="F:zinc ion binding"/>
    <property type="evidence" value="ECO:0007669"/>
    <property type="project" value="UniProtKB-KW"/>
</dbReference>
<dbReference type="PANTHER" id="PTHR22696">
    <property type="entry name" value="E3 UBIQUITIN-PROTEIN LIGASE RNF26"/>
    <property type="match status" value="1"/>
</dbReference>
<evidence type="ECO:0000256" key="5">
    <source>
        <dbReference type="SAM" id="MobiDB-lite"/>
    </source>
</evidence>
<dbReference type="EMBL" id="FN649727">
    <property type="protein sequence ID" value="CBJ26032.1"/>
    <property type="molecule type" value="Genomic_DNA"/>
</dbReference>
<feature type="compositionally biased region" description="Gly residues" evidence="5">
    <location>
        <begin position="25"/>
        <end position="47"/>
    </location>
</feature>
<dbReference type="SMART" id="SM00184">
    <property type="entry name" value="RING"/>
    <property type="match status" value="1"/>
</dbReference>
<feature type="domain" description="RING-type" evidence="6">
    <location>
        <begin position="141"/>
        <end position="178"/>
    </location>
</feature>
<dbReference type="AlphaFoldDB" id="D7FNM1"/>
<sequence length="189" mass="20454">MHWGGRTNGDLVSGDAPYESIAPAGAGGRGVLGGGGHGGDPAQGDGGSSDHVGLIRALWLQEKESRLASEAKVLSLEEGAAALREERDKLKATLNGEGFKGRSLQELEHLEKDLRKALEGVCGERDRIVQQQLAKEEQRLCVVCQENERSVLLLPCRHLCVCRGCSERQELTLCPLCRDHITESLVVYS</sequence>
<reference evidence="7 8" key="1">
    <citation type="journal article" date="2010" name="Nature">
        <title>The Ectocarpus genome and the independent evolution of multicellularity in brown algae.</title>
        <authorList>
            <person name="Cock J.M."/>
            <person name="Sterck L."/>
            <person name="Rouze P."/>
            <person name="Scornet D."/>
            <person name="Allen A.E."/>
            <person name="Amoutzias G."/>
            <person name="Anthouard V."/>
            <person name="Artiguenave F."/>
            <person name="Aury J.M."/>
            <person name="Badger J.H."/>
            <person name="Beszteri B."/>
            <person name="Billiau K."/>
            <person name="Bonnet E."/>
            <person name="Bothwell J.H."/>
            <person name="Bowler C."/>
            <person name="Boyen C."/>
            <person name="Brownlee C."/>
            <person name="Carrano C.J."/>
            <person name="Charrier B."/>
            <person name="Cho G.Y."/>
            <person name="Coelho S.M."/>
            <person name="Collen J."/>
            <person name="Corre E."/>
            <person name="Da Silva C."/>
            <person name="Delage L."/>
            <person name="Delaroque N."/>
            <person name="Dittami S.M."/>
            <person name="Doulbeau S."/>
            <person name="Elias M."/>
            <person name="Farnham G."/>
            <person name="Gachon C.M."/>
            <person name="Gschloessl B."/>
            <person name="Heesch S."/>
            <person name="Jabbari K."/>
            <person name="Jubin C."/>
            <person name="Kawai H."/>
            <person name="Kimura K."/>
            <person name="Kloareg B."/>
            <person name="Kupper F.C."/>
            <person name="Lang D."/>
            <person name="Le Bail A."/>
            <person name="Leblanc C."/>
            <person name="Lerouge P."/>
            <person name="Lohr M."/>
            <person name="Lopez P.J."/>
            <person name="Martens C."/>
            <person name="Maumus F."/>
            <person name="Michel G."/>
            <person name="Miranda-Saavedra D."/>
            <person name="Morales J."/>
            <person name="Moreau H."/>
            <person name="Motomura T."/>
            <person name="Nagasato C."/>
            <person name="Napoli C.A."/>
            <person name="Nelson D.R."/>
            <person name="Nyvall-Collen P."/>
            <person name="Peters A.F."/>
            <person name="Pommier C."/>
            <person name="Potin P."/>
            <person name="Poulain J."/>
            <person name="Quesneville H."/>
            <person name="Read B."/>
            <person name="Rensing S.A."/>
            <person name="Ritter A."/>
            <person name="Rousvoal S."/>
            <person name="Samanta M."/>
            <person name="Samson G."/>
            <person name="Schroeder D.C."/>
            <person name="Segurens B."/>
            <person name="Strittmatter M."/>
            <person name="Tonon T."/>
            <person name="Tregear J.W."/>
            <person name="Valentin K."/>
            <person name="von Dassow P."/>
            <person name="Yamagishi T."/>
            <person name="Van de Peer Y."/>
            <person name="Wincker P."/>
        </authorList>
    </citation>
    <scope>NUCLEOTIDE SEQUENCE [LARGE SCALE GENOMIC DNA]</scope>
    <source>
        <strain evidence="8">Ec32 / CCAP1310/4</strain>
    </source>
</reference>
<organism evidence="7 8">
    <name type="scientific">Ectocarpus siliculosus</name>
    <name type="common">Brown alga</name>
    <name type="synonym">Conferva siliculosa</name>
    <dbReference type="NCBI Taxonomy" id="2880"/>
    <lineage>
        <taxon>Eukaryota</taxon>
        <taxon>Sar</taxon>
        <taxon>Stramenopiles</taxon>
        <taxon>Ochrophyta</taxon>
        <taxon>PX clade</taxon>
        <taxon>Phaeophyceae</taxon>
        <taxon>Ectocarpales</taxon>
        <taxon>Ectocarpaceae</taxon>
        <taxon>Ectocarpus</taxon>
    </lineage>
</organism>
<evidence type="ECO:0000256" key="2">
    <source>
        <dbReference type="ARBA" id="ARBA00022771"/>
    </source>
</evidence>
<dbReference type="InParanoid" id="D7FNM1"/>
<keyword evidence="1" id="KW-0479">Metal-binding</keyword>
<keyword evidence="3" id="KW-0862">Zinc</keyword>
<dbReference type="PROSITE" id="PS50089">
    <property type="entry name" value="ZF_RING_2"/>
    <property type="match status" value="1"/>
</dbReference>
<evidence type="ECO:0000256" key="3">
    <source>
        <dbReference type="ARBA" id="ARBA00022833"/>
    </source>
</evidence>
<dbReference type="STRING" id="2880.D7FNM1"/>